<evidence type="ECO:0000256" key="4">
    <source>
        <dbReference type="ARBA" id="ARBA00022840"/>
    </source>
</evidence>
<evidence type="ECO:0000256" key="1">
    <source>
        <dbReference type="ARBA" id="ARBA00022679"/>
    </source>
</evidence>
<dbReference type="GO" id="GO:0019563">
    <property type="term" value="P:glycerol catabolic process"/>
    <property type="evidence" value="ECO:0007669"/>
    <property type="project" value="TreeGrafter"/>
</dbReference>
<evidence type="ECO:0000313" key="8">
    <source>
        <dbReference type="Proteomes" id="UP000247696"/>
    </source>
</evidence>
<dbReference type="EMBL" id="CP024988">
    <property type="protein sequence ID" value="AWT25710.1"/>
    <property type="molecule type" value="Genomic_DNA"/>
</dbReference>
<evidence type="ECO:0000256" key="2">
    <source>
        <dbReference type="ARBA" id="ARBA00022741"/>
    </source>
</evidence>
<dbReference type="SUPFAM" id="SSF101473">
    <property type="entry name" value="DhaL-like"/>
    <property type="match status" value="1"/>
</dbReference>
<accession>A0A2Z3YRH7</accession>
<protein>
    <submittedName>
        <fullName evidence="7">PTS-dependent dihydroxyacetone kinase, dihydroxyacetone-binding subunit DhaK</fullName>
        <ecNumber evidence="7">2.7.-.-</ecNumber>
    </submittedName>
</protein>
<keyword evidence="4" id="KW-0067">ATP-binding</keyword>
<dbReference type="InterPro" id="IPR050861">
    <property type="entry name" value="Dihydroxyacetone_Kinase"/>
</dbReference>
<keyword evidence="8" id="KW-1185">Reference proteome</keyword>
<dbReference type="FunFam" id="1.25.40.340:FF:000002">
    <property type="entry name" value="Dihydroxyacetone kinase, L subunit"/>
    <property type="match status" value="1"/>
</dbReference>
<dbReference type="Gene3D" id="3.40.50.10440">
    <property type="entry name" value="Dihydroxyacetone kinase, domain 1"/>
    <property type="match status" value="1"/>
</dbReference>
<dbReference type="RefSeq" id="WP_110481178.1">
    <property type="nucleotide sequence ID" value="NZ_CP024988.1"/>
</dbReference>
<evidence type="ECO:0000259" key="5">
    <source>
        <dbReference type="PROSITE" id="PS51480"/>
    </source>
</evidence>
<dbReference type="GO" id="GO:0005829">
    <property type="term" value="C:cytosol"/>
    <property type="evidence" value="ECO:0007669"/>
    <property type="project" value="TreeGrafter"/>
</dbReference>
<dbReference type="InterPro" id="IPR004007">
    <property type="entry name" value="DhaL_dom"/>
</dbReference>
<dbReference type="InterPro" id="IPR012737">
    <property type="entry name" value="DhaK_L_YcgS"/>
</dbReference>
<keyword evidence="1 7" id="KW-0808">Transferase</keyword>
<reference evidence="8" key="1">
    <citation type="submission" date="2017-11" db="EMBL/GenBank/DDBJ databases">
        <title>Otitis media/interna in a cat caused by the recently described species Corynebacterium provencense.</title>
        <authorList>
            <person name="Kittl S."/>
            <person name="Brodard I."/>
            <person name="Rychener L."/>
            <person name="Jores J."/>
            <person name="Roosje P."/>
            <person name="Gobeli Brawand S."/>
        </authorList>
    </citation>
    <scope>NUCLEOTIDE SEQUENCE [LARGE SCALE GENOMIC DNA]</scope>
    <source>
        <strain evidence="8">17KM38</strain>
    </source>
</reference>
<dbReference type="InterPro" id="IPR004006">
    <property type="entry name" value="DhaK_dom"/>
</dbReference>
<sequence length="564" mass="57360">MTSVSPRSFRNDPHGFLPQALAGFVASHPDAVWNPAGYISRRTPVVDVNGRPAVAVISGGGSGHEPMHAGFLGAGMLAAAVPGLMFTSPNAVQVTEATRAADAGRGVVHVVKNYTGDVINFRVARQGLPEVETREVIVADDVATTSDSGPGRRGTGATILIEKIAGASAYRGDDVDEVTRLARVAAENSRSMAAALTPGHLPTSGRYTFDLGEGEMEVGVGIHGEAGVERTGVTSAHETVARLAGAVVDDLGLGEGDRVLCLVNGLGATTNLELDLVFDEVLRHLADRRISVARSIVGSYVTSVNMAGVSVTLTRLDDADGDTLVELMDAPTAAPAWPVTLGVDPTPADATMVVPEDVPGTADSAVNQWLTDFVAGVTAAVDDLTELDRLAGDGDFGTNMEAAFGDLPTPVKGTDGEVLAALGSRLFIRAGGTSGAVFGTMFREMATTAAQGASAALTAGELAEALTRAADAVTELGGAKPGDRTMVDALVPAAEAARAVAAADPDAAPDLAAVHTAAIAGARSTAKITASKGRASYLGERARGVIDPGALVVAWLFGGAGKMD</sequence>
<dbReference type="Gene3D" id="3.30.1180.20">
    <property type="entry name" value="Dihydroxyacetone kinase, domain 2"/>
    <property type="match status" value="1"/>
</dbReference>
<dbReference type="PROSITE" id="PS51480">
    <property type="entry name" value="DHAL"/>
    <property type="match status" value="1"/>
</dbReference>
<dbReference type="GO" id="GO:0005524">
    <property type="term" value="F:ATP binding"/>
    <property type="evidence" value="ECO:0007669"/>
    <property type="project" value="UniProtKB-KW"/>
</dbReference>
<dbReference type="PANTHER" id="PTHR28629:SF4">
    <property type="entry name" value="TRIOKINASE_FMN CYCLASE"/>
    <property type="match status" value="1"/>
</dbReference>
<gene>
    <name evidence="7" type="primary">dhaK</name>
    <name evidence="7" type="ORF">Csp1_09020</name>
</gene>
<dbReference type="FunFam" id="3.40.50.10440:FF:000001">
    <property type="entry name" value="Dihydroxyacetone kinase, DhaK subunit"/>
    <property type="match status" value="1"/>
</dbReference>
<evidence type="ECO:0000313" key="7">
    <source>
        <dbReference type="EMBL" id="AWT25710.1"/>
    </source>
</evidence>
<dbReference type="EC" id="2.7.-.-" evidence="7"/>
<dbReference type="Proteomes" id="UP000247696">
    <property type="component" value="Chromosome"/>
</dbReference>
<dbReference type="PROSITE" id="PS51481">
    <property type="entry name" value="DHAK"/>
    <property type="match status" value="1"/>
</dbReference>
<dbReference type="NCBIfam" id="TIGR02365">
    <property type="entry name" value="dha_L_ycgS"/>
    <property type="match status" value="1"/>
</dbReference>
<dbReference type="PANTHER" id="PTHR28629">
    <property type="entry name" value="TRIOKINASE/FMN CYCLASE"/>
    <property type="match status" value="1"/>
</dbReference>
<proteinExistence type="predicted"/>
<keyword evidence="2" id="KW-0547">Nucleotide-binding</keyword>
<dbReference type="STRING" id="1737425.GCA_900049755_00388"/>
<dbReference type="Pfam" id="PF02733">
    <property type="entry name" value="Dak1"/>
    <property type="match status" value="1"/>
</dbReference>
<evidence type="ECO:0000259" key="6">
    <source>
        <dbReference type="PROSITE" id="PS51481"/>
    </source>
</evidence>
<dbReference type="KEGG" id="cpre:Csp1_09020"/>
<name>A0A2Z3YRH7_9CORY</name>
<dbReference type="NCBIfam" id="NF011049">
    <property type="entry name" value="PRK14479.1"/>
    <property type="match status" value="1"/>
</dbReference>
<evidence type="ECO:0000256" key="3">
    <source>
        <dbReference type="ARBA" id="ARBA00022777"/>
    </source>
</evidence>
<keyword evidence="3 7" id="KW-0418">Kinase</keyword>
<organism evidence="7 8">
    <name type="scientific">Corynebacterium provencense</name>
    <dbReference type="NCBI Taxonomy" id="1737425"/>
    <lineage>
        <taxon>Bacteria</taxon>
        <taxon>Bacillati</taxon>
        <taxon>Actinomycetota</taxon>
        <taxon>Actinomycetes</taxon>
        <taxon>Mycobacteriales</taxon>
        <taxon>Corynebacteriaceae</taxon>
        <taxon>Corynebacterium</taxon>
    </lineage>
</organism>
<feature type="domain" description="DhaL" evidence="5">
    <location>
        <begin position="364"/>
        <end position="562"/>
    </location>
</feature>
<dbReference type="GO" id="GO:0004371">
    <property type="term" value="F:glycerone kinase activity"/>
    <property type="evidence" value="ECO:0007669"/>
    <property type="project" value="InterPro"/>
</dbReference>
<dbReference type="Gene3D" id="1.25.40.340">
    <property type="match status" value="1"/>
</dbReference>
<feature type="domain" description="DhaK" evidence="6">
    <location>
        <begin position="12"/>
        <end position="337"/>
    </location>
</feature>
<dbReference type="Pfam" id="PF02734">
    <property type="entry name" value="Dak2"/>
    <property type="match status" value="1"/>
</dbReference>
<dbReference type="InterPro" id="IPR036117">
    <property type="entry name" value="DhaL_dom_sf"/>
</dbReference>
<dbReference type="SUPFAM" id="SSF82549">
    <property type="entry name" value="DAK1/DegV-like"/>
    <property type="match status" value="1"/>
</dbReference>
<dbReference type="OrthoDB" id="9806345at2"/>
<dbReference type="AlphaFoldDB" id="A0A2Z3YRH7"/>
<dbReference type="SMART" id="SM01120">
    <property type="entry name" value="Dak2"/>
    <property type="match status" value="1"/>
</dbReference>